<feature type="domain" description="DUF8212" evidence="2">
    <location>
        <begin position="224"/>
        <end position="246"/>
    </location>
</feature>
<accession>A0A8H4RQG8</accession>
<gene>
    <name evidence="3" type="ORF">G7Y89_g5548</name>
</gene>
<dbReference type="PANTHER" id="PTHR10622">
    <property type="entry name" value="HET DOMAIN-CONTAINING PROTEIN"/>
    <property type="match status" value="1"/>
</dbReference>
<sequence>MRLLNVDTLQVEDSLRVPPYAILSHCWGEGEVTFQDIKRSDWQQMPGAKKIIYACRQCKNDNLSYMWIDTCCIDKSSSAELSEAINSMFNWYQQATICYAYLEDVVISSEYTSETQDCPELRKSRWFTRGWTLQELIAPEKILFFGNKWSFLGNKKILSGLLSSITTVPEEVLAEPSRRRFCSIAKRMCWAAARCTTRPEDAAYSLLGIFEVHMPLLYGEGPAAFIRLQEEIMKQIEDQSIFAWGLRLGYQGLASHYVGALAQRPARFFGSEKVVPFPRYPVAMLDCQLEDDFSGALGIALRKTPDPVIFVRRQANGVDKYSPESYQGAEVQTIYISKHPWKYGQARRNNCLVRTDSMTAHGYQITAVYPTKNFSWNQATQVLALNFEDYRDSANRAGSRRRRTWVALAFHNAHTGHDFCVVLNLTDKRSDVNFQDLRGCVTILPTIQELLDLLDRDSRTLKDWLEEGNKKCIAIGIAHFWHEQNIQNTKHKFMASICKEEVLNQEVIVLDVSASINRNEELKYLFRKGQERNT</sequence>
<keyword evidence="4" id="KW-1185">Reference proteome</keyword>
<dbReference type="Pfam" id="PF26640">
    <property type="entry name" value="DUF8212"/>
    <property type="match status" value="1"/>
</dbReference>
<dbReference type="Pfam" id="PF06985">
    <property type="entry name" value="HET"/>
    <property type="match status" value="1"/>
</dbReference>
<organism evidence="3 4">
    <name type="scientific">Cudoniella acicularis</name>
    <dbReference type="NCBI Taxonomy" id="354080"/>
    <lineage>
        <taxon>Eukaryota</taxon>
        <taxon>Fungi</taxon>
        <taxon>Dikarya</taxon>
        <taxon>Ascomycota</taxon>
        <taxon>Pezizomycotina</taxon>
        <taxon>Leotiomycetes</taxon>
        <taxon>Helotiales</taxon>
        <taxon>Tricladiaceae</taxon>
        <taxon>Cudoniella</taxon>
    </lineage>
</organism>
<evidence type="ECO:0000259" key="2">
    <source>
        <dbReference type="Pfam" id="PF26640"/>
    </source>
</evidence>
<dbReference type="Proteomes" id="UP000566819">
    <property type="component" value="Unassembled WGS sequence"/>
</dbReference>
<evidence type="ECO:0000259" key="1">
    <source>
        <dbReference type="Pfam" id="PF06985"/>
    </source>
</evidence>
<evidence type="ECO:0000313" key="4">
    <source>
        <dbReference type="Proteomes" id="UP000566819"/>
    </source>
</evidence>
<dbReference type="PANTHER" id="PTHR10622:SF10">
    <property type="entry name" value="HET DOMAIN-CONTAINING PROTEIN"/>
    <property type="match status" value="1"/>
</dbReference>
<reference evidence="3 4" key="1">
    <citation type="submission" date="2020-03" db="EMBL/GenBank/DDBJ databases">
        <title>Draft Genome Sequence of Cudoniella acicularis.</title>
        <authorList>
            <person name="Buettner E."/>
            <person name="Kellner H."/>
        </authorList>
    </citation>
    <scope>NUCLEOTIDE SEQUENCE [LARGE SCALE GENOMIC DNA]</scope>
    <source>
        <strain evidence="3 4">DSM 108380</strain>
    </source>
</reference>
<comment type="caution">
    <text evidence="3">The sequence shown here is derived from an EMBL/GenBank/DDBJ whole genome shotgun (WGS) entry which is preliminary data.</text>
</comment>
<evidence type="ECO:0008006" key="5">
    <source>
        <dbReference type="Google" id="ProtNLM"/>
    </source>
</evidence>
<feature type="domain" description="Heterokaryon incompatibility" evidence="1">
    <location>
        <begin position="20"/>
        <end position="104"/>
    </location>
</feature>
<dbReference type="InterPro" id="IPR010730">
    <property type="entry name" value="HET"/>
</dbReference>
<dbReference type="AlphaFoldDB" id="A0A8H4RQG8"/>
<dbReference type="OrthoDB" id="674604at2759"/>
<evidence type="ECO:0000313" key="3">
    <source>
        <dbReference type="EMBL" id="KAF4632572.1"/>
    </source>
</evidence>
<name>A0A8H4RQG8_9HELO</name>
<dbReference type="EMBL" id="JAAMPI010000335">
    <property type="protein sequence ID" value="KAF4632572.1"/>
    <property type="molecule type" value="Genomic_DNA"/>
</dbReference>
<dbReference type="InterPro" id="IPR058525">
    <property type="entry name" value="DUF8212"/>
</dbReference>
<protein>
    <recommendedName>
        <fullName evidence="5">Heterokaryon incompatibility domain-containing protein</fullName>
    </recommendedName>
</protein>
<proteinExistence type="predicted"/>